<dbReference type="GO" id="GO:0016747">
    <property type="term" value="F:acyltransferase activity, transferring groups other than amino-acyl groups"/>
    <property type="evidence" value="ECO:0007669"/>
    <property type="project" value="InterPro"/>
</dbReference>
<protein>
    <submittedName>
        <fullName evidence="2">GNAT family N-acetyltransferase</fullName>
    </submittedName>
</protein>
<dbReference type="RefSeq" id="WP_128213243.1">
    <property type="nucleotide sequence ID" value="NZ_CP025746.1"/>
</dbReference>
<dbReference type="KEGG" id="cmah:C1I91_12845"/>
<dbReference type="SUPFAM" id="SSF55729">
    <property type="entry name" value="Acyl-CoA N-acyltransferases (Nat)"/>
    <property type="match status" value="1"/>
</dbReference>
<dbReference type="Gene3D" id="3.40.630.30">
    <property type="match status" value="1"/>
</dbReference>
<accession>A0A410DTP5</accession>
<dbReference type="Pfam" id="PF00583">
    <property type="entry name" value="Acetyltransf_1"/>
    <property type="match status" value="1"/>
</dbReference>
<evidence type="ECO:0000259" key="1">
    <source>
        <dbReference type="PROSITE" id="PS51186"/>
    </source>
</evidence>
<dbReference type="OrthoDB" id="1689703at2"/>
<evidence type="ECO:0000313" key="2">
    <source>
        <dbReference type="EMBL" id="QAA32455.1"/>
    </source>
</evidence>
<feature type="domain" description="N-acetyltransferase" evidence="1">
    <location>
        <begin position="119"/>
        <end position="249"/>
    </location>
</feature>
<gene>
    <name evidence="2" type="ORF">C1I91_12845</name>
</gene>
<dbReference type="PROSITE" id="PS51186">
    <property type="entry name" value="GNAT"/>
    <property type="match status" value="1"/>
</dbReference>
<keyword evidence="3" id="KW-1185">Reference proteome</keyword>
<dbReference type="Proteomes" id="UP000286268">
    <property type="component" value="Chromosome"/>
</dbReference>
<dbReference type="AlphaFoldDB" id="A0A410DTP5"/>
<sequence>MLSKAETLNIAKKQLILDYNLQITDFENNTNTIVEKKLLEGRRLYDNDDCFLKILCMENKAFISTEATIIPWFEEFYGKGTGEWFFNYPNLRRIDNKLKDFGHEIADCHHYYLPIFNNIPIKELAPVKWYEKEDILQFRGDDRFDEAFAFNDNFPDMLGVAAFDGEEIIGMAGASADCESMWQIGINVMPDYTGKGIATYLVRLLKEKVYKRGKIPFYGTAESHINSQNVAIKSGFLPAWAELYTRKIR</sequence>
<reference evidence="2 3" key="1">
    <citation type="submission" date="2018-01" db="EMBL/GenBank/DDBJ databases">
        <title>Genome Sequencing and Assembly of Anaerobacter polyendosporus strain CT4.</title>
        <authorList>
            <person name="Tachaapaikoon C."/>
            <person name="Sutheeworapong S."/>
            <person name="Jenjaroenpun P."/>
            <person name="Wongsurawat T."/>
            <person name="Nookeaw I."/>
            <person name="Cheawchanlertfa P."/>
            <person name="Kosugi A."/>
            <person name="Cheevadhanarak S."/>
            <person name="Ratanakhanokchai K."/>
        </authorList>
    </citation>
    <scope>NUCLEOTIDE SEQUENCE [LARGE SCALE GENOMIC DNA]</scope>
    <source>
        <strain evidence="2 3">CT4</strain>
    </source>
</reference>
<evidence type="ECO:0000313" key="3">
    <source>
        <dbReference type="Proteomes" id="UP000286268"/>
    </source>
</evidence>
<organism evidence="2 3">
    <name type="scientific">Clostridium manihotivorum</name>
    <dbReference type="NCBI Taxonomy" id="2320868"/>
    <lineage>
        <taxon>Bacteria</taxon>
        <taxon>Bacillati</taxon>
        <taxon>Bacillota</taxon>
        <taxon>Clostridia</taxon>
        <taxon>Eubacteriales</taxon>
        <taxon>Clostridiaceae</taxon>
        <taxon>Clostridium</taxon>
    </lineage>
</organism>
<dbReference type="InterPro" id="IPR016181">
    <property type="entry name" value="Acyl_CoA_acyltransferase"/>
</dbReference>
<name>A0A410DTP5_9CLOT</name>
<keyword evidence="2" id="KW-0808">Transferase</keyword>
<dbReference type="EMBL" id="CP025746">
    <property type="protein sequence ID" value="QAA32455.1"/>
    <property type="molecule type" value="Genomic_DNA"/>
</dbReference>
<dbReference type="InterPro" id="IPR000182">
    <property type="entry name" value="GNAT_dom"/>
</dbReference>
<dbReference type="CDD" id="cd04301">
    <property type="entry name" value="NAT_SF"/>
    <property type="match status" value="1"/>
</dbReference>
<proteinExistence type="predicted"/>